<name>A0ACC0JH98_CHOFU</name>
<proteinExistence type="predicted"/>
<dbReference type="EMBL" id="CM046122">
    <property type="protein sequence ID" value="KAI8423480.1"/>
    <property type="molecule type" value="Genomic_DNA"/>
</dbReference>
<organism evidence="1 2">
    <name type="scientific">Choristoneura fumiferana</name>
    <name type="common">Spruce budworm moth</name>
    <name type="synonym">Archips fumiferana</name>
    <dbReference type="NCBI Taxonomy" id="7141"/>
    <lineage>
        <taxon>Eukaryota</taxon>
        <taxon>Metazoa</taxon>
        <taxon>Ecdysozoa</taxon>
        <taxon>Arthropoda</taxon>
        <taxon>Hexapoda</taxon>
        <taxon>Insecta</taxon>
        <taxon>Pterygota</taxon>
        <taxon>Neoptera</taxon>
        <taxon>Endopterygota</taxon>
        <taxon>Lepidoptera</taxon>
        <taxon>Glossata</taxon>
        <taxon>Ditrysia</taxon>
        <taxon>Tortricoidea</taxon>
        <taxon>Tortricidae</taxon>
        <taxon>Tortricinae</taxon>
        <taxon>Choristoneura</taxon>
    </lineage>
</organism>
<protein>
    <submittedName>
        <fullName evidence="1">Uncharacterized protein</fullName>
    </submittedName>
</protein>
<evidence type="ECO:0000313" key="1">
    <source>
        <dbReference type="EMBL" id="KAI8423480.1"/>
    </source>
</evidence>
<dbReference type="Proteomes" id="UP001064048">
    <property type="component" value="Chromosome 22"/>
</dbReference>
<gene>
    <name evidence="1" type="ORF">MSG28_012598</name>
</gene>
<keyword evidence="2" id="KW-1185">Reference proteome</keyword>
<evidence type="ECO:0000313" key="2">
    <source>
        <dbReference type="Proteomes" id="UP001064048"/>
    </source>
</evidence>
<reference evidence="1 2" key="1">
    <citation type="journal article" date="2022" name="Genome Biol. Evol.">
        <title>The Spruce Budworm Genome: Reconstructing the Evolutionary History of Antifreeze Proteins.</title>
        <authorList>
            <person name="Beliveau C."/>
            <person name="Gagne P."/>
            <person name="Picq S."/>
            <person name="Vernygora O."/>
            <person name="Keeling C.I."/>
            <person name="Pinkney K."/>
            <person name="Doucet D."/>
            <person name="Wen F."/>
            <person name="Johnston J.S."/>
            <person name="Maaroufi H."/>
            <person name="Boyle B."/>
            <person name="Laroche J."/>
            <person name="Dewar K."/>
            <person name="Juretic N."/>
            <person name="Blackburn G."/>
            <person name="Nisole A."/>
            <person name="Brunet B."/>
            <person name="Brandao M."/>
            <person name="Lumley L."/>
            <person name="Duan J."/>
            <person name="Quan G."/>
            <person name="Lucarotti C.J."/>
            <person name="Roe A.D."/>
            <person name="Sperling F.A.H."/>
            <person name="Levesque R.C."/>
            <person name="Cusson M."/>
        </authorList>
    </citation>
    <scope>NUCLEOTIDE SEQUENCE [LARGE SCALE GENOMIC DNA]</scope>
    <source>
        <strain evidence="1">Glfc:IPQL:Cfum</strain>
    </source>
</reference>
<sequence length="264" mass="28516">MEVDDGPMYLKTAKTEQEACEKTWWLALLMVGNYVHTDAMTTSFLSAGVGITLIGVVLSTGVLCFTYHVMGPLAWVYLTLDRTIFAVALLIVIVFCTYGDVRAGRAPLRSASPLRCDAEPLAQGCAMAAGAGGDSLRDRLRGGRCPAPSSPESVEARLAERPRRAAPSAELTVARAASASAGAADRPTPRRRLRHSDVTTDRYAPPALNGPSPFVRHDKLRFSIVPFDEYALSASQNWITDSGTRFRYEPGGSLVEFAAYTKIS</sequence>
<comment type="caution">
    <text evidence="1">The sequence shown here is derived from an EMBL/GenBank/DDBJ whole genome shotgun (WGS) entry which is preliminary data.</text>
</comment>
<accession>A0ACC0JH98</accession>